<dbReference type="Pfam" id="PF04505">
    <property type="entry name" value="CD225"/>
    <property type="match status" value="1"/>
</dbReference>
<evidence type="ECO:0000256" key="3">
    <source>
        <dbReference type="ARBA" id="ARBA00022989"/>
    </source>
</evidence>
<evidence type="ECO:0000256" key="5">
    <source>
        <dbReference type="SAM" id="Phobius"/>
    </source>
</evidence>
<dbReference type="Proteomes" id="UP000823750">
    <property type="component" value="Unassembled WGS sequence"/>
</dbReference>
<evidence type="ECO:0000313" key="7">
    <source>
        <dbReference type="Proteomes" id="UP000823750"/>
    </source>
</evidence>
<reference evidence="6" key="1">
    <citation type="submission" date="2020-10" db="EMBL/GenBank/DDBJ databases">
        <authorList>
            <person name="Gilroy R."/>
        </authorList>
    </citation>
    <scope>NUCLEOTIDE SEQUENCE</scope>
    <source>
        <strain evidence="6">B2-16538</strain>
    </source>
</reference>
<evidence type="ECO:0000256" key="2">
    <source>
        <dbReference type="ARBA" id="ARBA00022692"/>
    </source>
</evidence>
<proteinExistence type="predicted"/>
<dbReference type="GO" id="GO:0016020">
    <property type="term" value="C:membrane"/>
    <property type="evidence" value="ECO:0007669"/>
    <property type="project" value="UniProtKB-SubCell"/>
</dbReference>
<name>A0A9D9NQK9_9BACT</name>
<evidence type="ECO:0000256" key="1">
    <source>
        <dbReference type="ARBA" id="ARBA00004370"/>
    </source>
</evidence>
<dbReference type="PANTHER" id="PTHR14948:SF25">
    <property type="entry name" value="DUF4190 DOMAIN-CONTAINING PROTEIN"/>
    <property type="match status" value="1"/>
</dbReference>
<dbReference type="AlphaFoldDB" id="A0A9D9NQK9"/>
<protein>
    <submittedName>
        <fullName evidence="6">CD225/dispanin family protein</fullName>
    </submittedName>
</protein>
<evidence type="ECO:0000313" key="6">
    <source>
        <dbReference type="EMBL" id="MBO8484805.1"/>
    </source>
</evidence>
<feature type="transmembrane region" description="Helical" evidence="5">
    <location>
        <begin position="95"/>
        <end position="121"/>
    </location>
</feature>
<accession>A0A9D9NQK9</accession>
<comment type="subcellular location">
    <subcellularLocation>
        <location evidence="1">Membrane</location>
    </subcellularLocation>
</comment>
<feature type="transmembrane region" description="Helical" evidence="5">
    <location>
        <begin position="45"/>
        <end position="68"/>
    </location>
</feature>
<comment type="caution">
    <text evidence="6">The sequence shown here is derived from an EMBL/GenBank/DDBJ whole genome shotgun (WGS) entry which is preliminary data.</text>
</comment>
<dbReference type="EMBL" id="JADILX010000002">
    <property type="protein sequence ID" value="MBO8484805.1"/>
    <property type="molecule type" value="Genomic_DNA"/>
</dbReference>
<keyword evidence="4 5" id="KW-0472">Membrane</keyword>
<evidence type="ECO:0000256" key="4">
    <source>
        <dbReference type="ARBA" id="ARBA00023136"/>
    </source>
</evidence>
<gene>
    <name evidence="6" type="ORF">IAB78_00065</name>
</gene>
<keyword evidence="3 5" id="KW-1133">Transmembrane helix</keyword>
<dbReference type="PANTHER" id="PTHR14948">
    <property type="entry name" value="NG5"/>
    <property type="match status" value="1"/>
</dbReference>
<dbReference type="InterPro" id="IPR007593">
    <property type="entry name" value="CD225/Dispanin_fam"/>
</dbReference>
<reference evidence="6" key="2">
    <citation type="journal article" date="2021" name="PeerJ">
        <title>Extensive microbial diversity within the chicken gut microbiome revealed by metagenomics and culture.</title>
        <authorList>
            <person name="Gilroy R."/>
            <person name="Ravi A."/>
            <person name="Getino M."/>
            <person name="Pursley I."/>
            <person name="Horton D.L."/>
            <person name="Alikhan N.F."/>
            <person name="Baker D."/>
            <person name="Gharbi K."/>
            <person name="Hall N."/>
            <person name="Watson M."/>
            <person name="Adriaenssens E.M."/>
            <person name="Foster-Nyarko E."/>
            <person name="Jarju S."/>
            <person name="Secka A."/>
            <person name="Antonio M."/>
            <person name="Oren A."/>
            <person name="Chaudhuri R.R."/>
            <person name="La Ragione R."/>
            <person name="Hildebrand F."/>
            <person name="Pallen M.J."/>
        </authorList>
    </citation>
    <scope>NUCLEOTIDE SEQUENCE</scope>
    <source>
        <strain evidence="6">B2-16538</strain>
    </source>
</reference>
<dbReference type="InterPro" id="IPR051423">
    <property type="entry name" value="CD225/Dispanin"/>
</dbReference>
<organism evidence="6 7">
    <name type="scientific">Candidatus Cryptobacteroides excrementavium</name>
    <dbReference type="NCBI Taxonomy" id="2840759"/>
    <lineage>
        <taxon>Bacteria</taxon>
        <taxon>Pseudomonadati</taxon>
        <taxon>Bacteroidota</taxon>
        <taxon>Bacteroidia</taxon>
        <taxon>Bacteroidales</taxon>
        <taxon>Candidatus Cryptobacteroides</taxon>
    </lineage>
</organism>
<keyword evidence="2 5" id="KW-0812">Transmembrane</keyword>
<sequence>MYCKNCGTELPDGTKFCTCCGHDQTIESGPVQYASASFGEKPASYLALSIIVTILCCVPLGIVGIVYASKVDASWNARNYDAAKEYSRKARNWSIAGLVISVLWWVVYAVLIFLGVAWAAWWDNGGLFSI</sequence>